<dbReference type="SUPFAM" id="SSF51197">
    <property type="entry name" value="Clavaminate synthase-like"/>
    <property type="match status" value="1"/>
</dbReference>
<dbReference type="Proteomes" id="UP000487649">
    <property type="component" value="Unassembled WGS sequence"/>
</dbReference>
<dbReference type="GeneID" id="60057393"/>
<dbReference type="Gene3D" id="2.60.120.370">
    <property type="entry name" value="YhcH/YjgK/YiaL"/>
    <property type="match status" value="1"/>
</dbReference>
<reference evidence="1 2" key="1">
    <citation type="journal article" date="2019" name="Nat. Med.">
        <title>A library of human gut bacterial isolates paired with longitudinal multiomics data enables mechanistic microbiome research.</title>
        <authorList>
            <person name="Poyet M."/>
            <person name="Groussin M."/>
            <person name="Gibbons S.M."/>
            <person name="Avila-Pacheco J."/>
            <person name="Jiang X."/>
            <person name="Kearney S.M."/>
            <person name="Perrotta A.R."/>
            <person name="Berdy B."/>
            <person name="Zhao S."/>
            <person name="Lieberman T.D."/>
            <person name="Swanson P.K."/>
            <person name="Smith M."/>
            <person name="Roesemann S."/>
            <person name="Alexander J.E."/>
            <person name="Rich S.A."/>
            <person name="Livny J."/>
            <person name="Vlamakis H."/>
            <person name="Clish C."/>
            <person name="Bullock K."/>
            <person name="Deik A."/>
            <person name="Scott J."/>
            <person name="Pierce K.A."/>
            <person name="Xavier R.J."/>
            <person name="Alm E.J."/>
        </authorList>
    </citation>
    <scope>NUCLEOTIDE SEQUENCE [LARGE SCALE GENOMIC DNA]</scope>
    <source>
        <strain evidence="1 2">BIOML-A198</strain>
    </source>
</reference>
<dbReference type="NCBIfam" id="TIGR00022">
    <property type="entry name" value="YhcH/YjgK/YiaL family protein"/>
    <property type="match status" value="1"/>
</dbReference>
<proteinExistence type="predicted"/>
<comment type="caution">
    <text evidence="1">The sequence shown here is derived from an EMBL/GenBank/DDBJ whole genome shotgun (WGS) entry which is preliminary data.</text>
</comment>
<sequence>MIIGKLKDLPRYKGLNQNLDTAIDFISNHDLSTLPLGKTEIDGNDVFINRFDYYGEELSNCLLEGHQNYLDIHLVLSGCEYLGYADVSDLNIKTTYDEKTDFIEFEGTPLINCPCYPETFVIVFPEDIHMPKLKINHELVQKAVCKVKLS</sequence>
<evidence type="ECO:0000313" key="1">
    <source>
        <dbReference type="EMBL" id="MTK20852.1"/>
    </source>
</evidence>
<dbReference type="EMBL" id="WMQE01000009">
    <property type="protein sequence ID" value="MTK20852.1"/>
    <property type="molecule type" value="Genomic_DNA"/>
</dbReference>
<evidence type="ECO:0000313" key="2">
    <source>
        <dbReference type="Proteomes" id="UP000487649"/>
    </source>
</evidence>
<protein>
    <submittedName>
        <fullName evidence="1">YhcH/YjgK/YiaL family protein</fullName>
    </submittedName>
</protein>
<dbReference type="PANTHER" id="PTHR34986:SF1">
    <property type="entry name" value="PROTEIN YIAL"/>
    <property type="match status" value="1"/>
</dbReference>
<dbReference type="InterPro" id="IPR004375">
    <property type="entry name" value="NanQ/TabA/YiaL"/>
</dbReference>
<organism evidence="1 2">
    <name type="scientific">Turicibacter sanguinis</name>
    <dbReference type="NCBI Taxonomy" id="154288"/>
    <lineage>
        <taxon>Bacteria</taxon>
        <taxon>Bacillati</taxon>
        <taxon>Bacillota</taxon>
        <taxon>Erysipelotrichia</taxon>
        <taxon>Erysipelotrichales</taxon>
        <taxon>Turicibacteraceae</taxon>
        <taxon>Turicibacter</taxon>
    </lineage>
</organism>
<dbReference type="RefSeq" id="WP_006785780.1">
    <property type="nucleotide sequence ID" value="NZ_CABJBH010000001.1"/>
</dbReference>
<dbReference type="Pfam" id="PF04074">
    <property type="entry name" value="DUF386"/>
    <property type="match status" value="1"/>
</dbReference>
<name>A0A173TZW2_9FIRM</name>
<gene>
    <name evidence="1" type="ORF">GMA92_05400</name>
</gene>
<accession>A0A173TZW2</accession>
<dbReference type="AlphaFoldDB" id="A0A173TZW2"/>
<dbReference type="OrthoDB" id="9792756at2"/>
<dbReference type="PANTHER" id="PTHR34986">
    <property type="entry name" value="EVOLVED BETA-GALACTOSIDASE SUBUNIT BETA"/>
    <property type="match status" value="1"/>
</dbReference>
<dbReference type="GO" id="GO:0005829">
    <property type="term" value="C:cytosol"/>
    <property type="evidence" value="ECO:0007669"/>
    <property type="project" value="TreeGrafter"/>
</dbReference>
<dbReference type="InterPro" id="IPR037012">
    <property type="entry name" value="NanQ/TabA/YiaL_sf"/>
</dbReference>